<dbReference type="GO" id="GO:0005227">
    <property type="term" value="F:calcium-activated cation channel activity"/>
    <property type="evidence" value="ECO:0007669"/>
    <property type="project" value="InterPro"/>
</dbReference>
<accession>A0A1L9SUN1</accession>
<evidence type="ECO:0000256" key="2">
    <source>
        <dbReference type="ARBA" id="ARBA00007779"/>
    </source>
</evidence>
<feature type="region of interest" description="Disordered" evidence="7">
    <location>
        <begin position="288"/>
        <end position="307"/>
    </location>
</feature>
<organism evidence="13 14">
    <name type="scientific">Penicilliopsis zonata CBS 506.65</name>
    <dbReference type="NCBI Taxonomy" id="1073090"/>
    <lineage>
        <taxon>Eukaryota</taxon>
        <taxon>Fungi</taxon>
        <taxon>Dikarya</taxon>
        <taxon>Ascomycota</taxon>
        <taxon>Pezizomycotina</taxon>
        <taxon>Eurotiomycetes</taxon>
        <taxon>Eurotiomycetidae</taxon>
        <taxon>Eurotiales</taxon>
        <taxon>Aspergillaceae</taxon>
        <taxon>Penicilliopsis</taxon>
    </lineage>
</organism>
<evidence type="ECO:0000256" key="8">
    <source>
        <dbReference type="SAM" id="Phobius"/>
    </source>
</evidence>
<dbReference type="PANTHER" id="PTHR13018">
    <property type="entry name" value="PROBABLE MEMBRANE PROTEIN DUF221-RELATED"/>
    <property type="match status" value="1"/>
</dbReference>
<evidence type="ECO:0000313" key="14">
    <source>
        <dbReference type="Proteomes" id="UP000184188"/>
    </source>
</evidence>
<protein>
    <recommendedName>
        <fullName evidence="15">CSC1/OSCA1-like 7TM region domain-containing protein</fullName>
    </recommendedName>
</protein>
<feature type="transmembrane region" description="Helical" evidence="8">
    <location>
        <begin position="698"/>
        <end position="717"/>
    </location>
</feature>
<dbReference type="OrthoDB" id="1076608at2759"/>
<evidence type="ECO:0000259" key="10">
    <source>
        <dbReference type="Pfam" id="PF12621"/>
    </source>
</evidence>
<dbReference type="Proteomes" id="UP000184188">
    <property type="component" value="Unassembled WGS sequence"/>
</dbReference>
<keyword evidence="14" id="KW-1185">Reference proteome</keyword>
<evidence type="ECO:0000256" key="6">
    <source>
        <dbReference type="ARBA" id="ARBA00023136"/>
    </source>
</evidence>
<dbReference type="InterPro" id="IPR032880">
    <property type="entry name" value="CSC1/OSCA1-like_N"/>
</dbReference>
<keyword evidence="4 8" id="KW-0812">Transmembrane</keyword>
<proteinExistence type="inferred from homology"/>
<evidence type="ECO:0000256" key="4">
    <source>
        <dbReference type="ARBA" id="ARBA00022692"/>
    </source>
</evidence>
<feature type="transmembrane region" description="Helical" evidence="8">
    <location>
        <begin position="118"/>
        <end position="137"/>
    </location>
</feature>
<feature type="domain" description="CSC1/OSCA1-like 7TM region" evidence="9">
    <location>
        <begin position="420"/>
        <end position="690"/>
    </location>
</feature>
<feature type="transmembrane region" description="Helical" evidence="8">
    <location>
        <begin position="418"/>
        <end position="443"/>
    </location>
</feature>
<dbReference type="EMBL" id="KV878336">
    <property type="protein sequence ID" value="OJJ50831.1"/>
    <property type="molecule type" value="Genomic_DNA"/>
</dbReference>
<dbReference type="InterPro" id="IPR022257">
    <property type="entry name" value="PHM7_ext"/>
</dbReference>
<dbReference type="Pfam" id="PF14703">
    <property type="entry name" value="PHM7_cyt"/>
    <property type="match status" value="1"/>
</dbReference>
<feature type="transmembrane region" description="Helical" evidence="8">
    <location>
        <begin position="671"/>
        <end position="692"/>
    </location>
</feature>
<evidence type="ECO:0000256" key="1">
    <source>
        <dbReference type="ARBA" id="ARBA00004141"/>
    </source>
</evidence>
<feature type="transmembrane region" description="Helical" evidence="8">
    <location>
        <begin position="463"/>
        <end position="489"/>
    </location>
</feature>
<dbReference type="Pfam" id="PF12621">
    <property type="entry name" value="PHM7_ext"/>
    <property type="match status" value="1"/>
</dbReference>
<feature type="transmembrane region" description="Helical" evidence="8">
    <location>
        <begin position="510"/>
        <end position="538"/>
    </location>
</feature>
<evidence type="ECO:0000259" key="12">
    <source>
        <dbReference type="Pfam" id="PF14703"/>
    </source>
</evidence>
<feature type="transmembrane region" description="Helical" evidence="8">
    <location>
        <begin position="166"/>
        <end position="185"/>
    </location>
</feature>
<reference evidence="14" key="1">
    <citation type="journal article" date="2017" name="Genome Biol.">
        <title>Comparative genomics reveals high biological diversity and specific adaptations in the industrially and medically important fungal genus Aspergillus.</title>
        <authorList>
            <person name="de Vries R.P."/>
            <person name="Riley R."/>
            <person name="Wiebenga A."/>
            <person name="Aguilar-Osorio G."/>
            <person name="Amillis S."/>
            <person name="Uchima C.A."/>
            <person name="Anderluh G."/>
            <person name="Asadollahi M."/>
            <person name="Askin M."/>
            <person name="Barry K."/>
            <person name="Battaglia E."/>
            <person name="Bayram O."/>
            <person name="Benocci T."/>
            <person name="Braus-Stromeyer S.A."/>
            <person name="Caldana C."/>
            <person name="Canovas D."/>
            <person name="Cerqueira G.C."/>
            <person name="Chen F."/>
            <person name="Chen W."/>
            <person name="Choi C."/>
            <person name="Clum A."/>
            <person name="Dos Santos R.A."/>
            <person name="Damasio A.R."/>
            <person name="Diallinas G."/>
            <person name="Emri T."/>
            <person name="Fekete E."/>
            <person name="Flipphi M."/>
            <person name="Freyberg S."/>
            <person name="Gallo A."/>
            <person name="Gournas C."/>
            <person name="Habgood R."/>
            <person name="Hainaut M."/>
            <person name="Harispe M.L."/>
            <person name="Henrissat B."/>
            <person name="Hilden K.S."/>
            <person name="Hope R."/>
            <person name="Hossain A."/>
            <person name="Karabika E."/>
            <person name="Karaffa L."/>
            <person name="Karanyi Z."/>
            <person name="Krasevec N."/>
            <person name="Kuo A."/>
            <person name="Kusch H."/>
            <person name="LaButti K."/>
            <person name="Lagendijk E.L."/>
            <person name="Lapidus A."/>
            <person name="Levasseur A."/>
            <person name="Lindquist E."/>
            <person name="Lipzen A."/>
            <person name="Logrieco A.F."/>
            <person name="MacCabe A."/>
            <person name="Maekelae M.R."/>
            <person name="Malavazi I."/>
            <person name="Melin P."/>
            <person name="Meyer V."/>
            <person name="Mielnichuk N."/>
            <person name="Miskei M."/>
            <person name="Molnar A.P."/>
            <person name="Mule G."/>
            <person name="Ngan C.Y."/>
            <person name="Orejas M."/>
            <person name="Orosz E."/>
            <person name="Ouedraogo J.P."/>
            <person name="Overkamp K.M."/>
            <person name="Park H.-S."/>
            <person name="Perrone G."/>
            <person name="Piumi F."/>
            <person name="Punt P.J."/>
            <person name="Ram A.F."/>
            <person name="Ramon A."/>
            <person name="Rauscher S."/>
            <person name="Record E."/>
            <person name="Riano-Pachon D.M."/>
            <person name="Robert V."/>
            <person name="Roehrig J."/>
            <person name="Ruller R."/>
            <person name="Salamov A."/>
            <person name="Salih N.S."/>
            <person name="Samson R.A."/>
            <person name="Sandor E."/>
            <person name="Sanguinetti M."/>
            <person name="Schuetze T."/>
            <person name="Sepcic K."/>
            <person name="Shelest E."/>
            <person name="Sherlock G."/>
            <person name="Sophianopoulou V."/>
            <person name="Squina F.M."/>
            <person name="Sun H."/>
            <person name="Susca A."/>
            <person name="Todd R.B."/>
            <person name="Tsang A."/>
            <person name="Unkles S.E."/>
            <person name="van de Wiele N."/>
            <person name="van Rossen-Uffink D."/>
            <person name="Oliveira J.V."/>
            <person name="Vesth T.C."/>
            <person name="Visser J."/>
            <person name="Yu J.-H."/>
            <person name="Zhou M."/>
            <person name="Andersen M.R."/>
            <person name="Archer D.B."/>
            <person name="Baker S.E."/>
            <person name="Benoit I."/>
            <person name="Brakhage A.A."/>
            <person name="Braus G.H."/>
            <person name="Fischer R."/>
            <person name="Frisvad J.C."/>
            <person name="Goldman G.H."/>
            <person name="Houbraken J."/>
            <person name="Oakley B."/>
            <person name="Pocsi I."/>
            <person name="Scazzocchio C."/>
            <person name="Seiboth B."/>
            <person name="vanKuyk P.A."/>
            <person name="Wortman J."/>
            <person name="Dyer P.S."/>
            <person name="Grigoriev I.V."/>
        </authorList>
    </citation>
    <scope>NUCLEOTIDE SEQUENCE [LARGE SCALE GENOMIC DNA]</scope>
    <source>
        <strain evidence="14">CBS 506.65</strain>
    </source>
</reference>
<dbReference type="GO" id="GO:0005886">
    <property type="term" value="C:plasma membrane"/>
    <property type="evidence" value="ECO:0007669"/>
    <property type="project" value="TreeGrafter"/>
</dbReference>
<keyword evidence="5 8" id="KW-1133">Transmembrane helix</keyword>
<name>A0A1L9SUN1_9EURO</name>
<feature type="transmembrane region" description="Helical" evidence="8">
    <location>
        <begin position="558"/>
        <end position="587"/>
    </location>
</feature>
<keyword evidence="3" id="KW-0813">Transport</keyword>
<dbReference type="VEuPathDB" id="FungiDB:ASPZODRAFT_11678"/>
<feature type="transmembrane region" description="Helical" evidence="8">
    <location>
        <begin position="608"/>
        <end position="627"/>
    </location>
</feature>
<dbReference type="GeneID" id="34607612"/>
<evidence type="ECO:0000313" key="13">
    <source>
        <dbReference type="EMBL" id="OJJ50831.1"/>
    </source>
</evidence>
<sequence>MASRTISLHDAGLSSVHHLVARASSTSVDSTSSSASSLVTTLILSGIPAIAFVVGFIILRRSYRRQYMPRTYLGVLDEHERTPATPTGLWNWVKEMYKLPDTYVLQHHSLDAYLFLRFVKLASIMCLVGCLITWPVLFPLNATGGGTKKQLDILSMSNIKDQFARYYGHCFCAWAYVGYIFYTVTREYIFFITLRQAYALSPAYASRMSSRTVLFTAVTPDYLDRDKIRQMFGAEKVKNVWIATDTSDLEDKVKQRDGAAMKLEAAETKLIRKANAARLKAIKKGHADQTALDNAASDEADDESGSIAARWIRPKDRPTHRLTMLIGKKVDTINWARSEIERLSPEIEELQAKHRAGDADMISSVFVEFHRQTDAQSAYQSVAHNLPLHMSPRYIGLNPNQVIWSNLRIKWWERLVRYSATMALVVAMIIFWAIPVAVVGSISNINYLTDKVHFLSFINKLPSFLLGIITGYLPTILMAVLMALVPIFLRLMAKMGGAASLAEVELTVQNWYFAFEVVQVFLVVTIASSASSVVTKIIQDPTSAANLLANNIPLASNFYISYIVLQGLSFAAGALLQISGLIVGMILSKLFDSTPRKMYNRWSNLSGLGWGTIVPAISLLLVIAITYSCIAPLVLGFATVGLYLFYFAYRYNLLYVSNATIDTQGKIYARALQHTLVGCYLLMVCLIGLFAIGSASNTMAVGPLVLMIIFLVFCILYHMSLNAAMEPLVHYLPKNLEAEEESLLAEERPKLGVESDNKAAAPSSSAHNGTGNGNGVEDVMDAAEKGLPNTVLPPAHQKPNLFAKYLRPDKYTDYATLRRLVPNAVDVAAYAPEVERDAYFHPSITSQVPLLWIPRDEMGISKQEIQHTSRVIPITDDDAWLDEKNKIHWDMDKGQPPIYEEKVSY</sequence>
<feature type="transmembrane region" description="Helical" evidence="8">
    <location>
        <begin position="38"/>
        <end position="59"/>
    </location>
</feature>
<dbReference type="Pfam" id="PF13967">
    <property type="entry name" value="RSN1_TM"/>
    <property type="match status" value="1"/>
</dbReference>
<dbReference type="InterPro" id="IPR003864">
    <property type="entry name" value="CSC1/OSCA1-like_7TM"/>
</dbReference>
<evidence type="ECO:0000259" key="9">
    <source>
        <dbReference type="Pfam" id="PF02714"/>
    </source>
</evidence>
<dbReference type="PANTHER" id="PTHR13018:SF26">
    <property type="entry name" value="DOMAIN PROTEIN, PUTATIVE (AFU_ORTHOLOGUE AFUA_5G10920)-RELATED"/>
    <property type="match status" value="1"/>
</dbReference>
<evidence type="ECO:0000259" key="11">
    <source>
        <dbReference type="Pfam" id="PF13967"/>
    </source>
</evidence>
<evidence type="ECO:0008006" key="15">
    <source>
        <dbReference type="Google" id="ProtNLM"/>
    </source>
</evidence>
<feature type="region of interest" description="Disordered" evidence="7">
    <location>
        <begin position="754"/>
        <end position="778"/>
    </location>
</feature>
<feature type="transmembrane region" description="Helical" evidence="8">
    <location>
        <begin position="633"/>
        <end position="651"/>
    </location>
</feature>
<evidence type="ECO:0000256" key="3">
    <source>
        <dbReference type="ARBA" id="ARBA00022448"/>
    </source>
</evidence>
<evidence type="ECO:0000256" key="7">
    <source>
        <dbReference type="SAM" id="MobiDB-lite"/>
    </source>
</evidence>
<dbReference type="Pfam" id="PF02714">
    <property type="entry name" value="RSN1_7TM"/>
    <property type="match status" value="1"/>
</dbReference>
<feature type="domain" description="CSC1/OSCA1-like cytosolic" evidence="12">
    <location>
        <begin position="210"/>
        <end position="406"/>
    </location>
</feature>
<comment type="similarity">
    <text evidence="2">Belongs to the CSC1 (TC 1.A.17) family.</text>
</comment>
<comment type="subcellular location">
    <subcellularLocation>
        <location evidence="1">Membrane</location>
        <topology evidence="1">Multi-pass membrane protein</topology>
    </subcellularLocation>
</comment>
<keyword evidence="6 8" id="KW-0472">Membrane</keyword>
<feature type="domain" description="10TM putative phosphate transporter extracellular tail" evidence="10">
    <location>
        <begin position="805"/>
        <end position="897"/>
    </location>
</feature>
<dbReference type="InterPro" id="IPR027815">
    <property type="entry name" value="CSC1/OSCA1-like_cyt"/>
</dbReference>
<dbReference type="InterPro" id="IPR045122">
    <property type="entry name" value="Csc1-like"/>
</dbReference>
<dbReference type="RefSeq" id="XP_022585341.1">
    <property type="nucleotide sequence ID" value="XM_022721147.1"/>
</dbReference>
<gene>
    <name evidence="13" type="ORF">ASPZODRAFT_11678</name>
</gene>
<evidence type="ECO:0000256" key="5">
    <source>
        <dbReference type="ARBA" id="ARBA00022989"/>
    </source>
</evidence>
<dbReference type="STRING" id="1073090.A0A1L9SUN1"/>
<dbReference type="AlphaFoldDB" id="A0A1L9SUN1"/>
<feature type="domain" description="CSC1/OSCA1-like N-terminal transmembrane" evidence="11">
    <location>
        <begin position="37"/>
        <end position="187"/>
    </location>
</feature>